<keyword evidence="9" id="KW-0547">Nucleotide-binding</keyword>
<dbReference type="STRING" id="1802421.A2318_03660"/>
<dbReference type="GO" id="GO:0000155">
    <property type="term" value="F:phosphorelay sensor kinase activity"/>
    <property type="evidence" value="ECO:0007669"/>
    <property type="project" value="InterPro"/>
</dbReference>
<evidence type="ECO:0000256" key="4">
    <source>
        <dbReference type="ARBA" id="ARBA00012438"/>
    </source>
</evidence>
<dbReference type="PROSITE" id="PS50109">
    <property type="entry name" value="HIS_KIN"/>
    <property type="match status" value="1"/>
</dbReference>
<feature type="transmembrane region" description="Helical" evidence="15">
    <location>
        <begin position="349"/>
        <end position="366"/>
    </location>
</feature>
<keyword evidence="6" id="KW-0597">Phosphoprotein</keyword>
<feature type="domain" description="FAD-binding FR-type" evidence="19">
    <location>
        <begin position="8"/>
        <end position="111"/>
    </location>
</feature>
<dbReference type="SMART" id="SM00091">
    <property type="entry name" value="PAS"/>
    <property type="match status" value="2"/>
</dbReference>
<keyword evidence="14 15" id="KW-0472">Membrane</keyword>
<dbReference type="InterPro" id="IPR036890">
    <property type="entry name" value="HATPase_C_sf"/>
</dbReference>
<feature type="domain" description="PAC" evidence="18">
    <location>
        <begin position="637"/>
        <end position="689"/>
    </location>
</feature>
<gene>
    <name evidence="20" type="ORF">A2318_03660</name>
</gene>
<dbReference type="InterPro" id="IPR001433">
    <property type="entry name" value="OxRdtase_FAD/NAD-bd"/>
</dbReference>
<dbReference type="FunFam" id="3.30.565.10:FF:000023">
    <property type="entry name" value="PAS domain-containing sensor histidine kinase"/>
    <property type="match status" value="1"/>
</dbReference>
<name>A0A1F7W340_9BACT</name>
<organism evidence="20 21">
    <name type="scientific">Candidatus Uhrbacteria bacterium RIFOXYB2_FULL_45_11</name>
    <dbReference type="NCBI Taxonomy" id="1802421"/>
    <lineage>
        <taxon>Bacteria</taxon>
        <taxon>Candidatus Uhriibacteriota</taxon>
    </lineage>
</organism>
<dbReference type="NCBIfam" id="TIGR00229">
    <property type="entry name" value="sensory_box"/>
    <property type="match status" value="2"/>
</dbReference>
<dbReference type="InterPro" id="IPR000014">
    <property type="entry name" value="PAS"/>
</dbReference>
<dbReference type="PANTHER" id="PTHR43047">
    <property type="entry name" value="TWO-COMPONENT HISTIDINE PROTEIN KINASE"/>
    <property type="match status" value="1"/>
</dbReference>
<dbReference type="InterPro" id="IPR017938">
    <property type="entry name" value="Riboflavin_synthase-like_b-brl"/>
</dbReference>
<proteinExistence type="predicted"/>
<dbReference type="Gene3D" id="2.40.30.10">
    <property type="entry name" value="Translation factors"/>
    <property type="match status" value="1"/>
</dbReference>
<dbReference type="Pfam" id="PF02518">
    <property type="entry name" value="HATPase_c"/>
    <property type="match status" value="1"/>
</dbReference>
<dbReference type="PROSITE" id="PS50112">
    <property type="entry name" value="PAS"/>
    <property type="match status" value="2"/>
</dbReference>
<dbReference type="SMART" id="SM00086">
    <property type="entry name" value="PAC"/>
    <property type="match status" value="2"/>
</dbReference>
<evidence type="ECO:0000256" key="8">
    <source>
        <dbReference type="ARBA" id="ARBA00022692"/>
    </source>
</evidence>
<dbReference type="Proteomes" id="UP000177331">
    <property type="component" value="Unassembled WGS sequence"/>
</dbReference>
<dbReference type="InterPro" id="IPR001610">
    <property type="entry name" value="PAC"/>
</dbReference>
<dbReference type="CDD" id="cd00130">
    <property type="entry name" value="PAS"/>
    <property type="match status" value="2"/>
</dbReference>
<dbReference type="Pfam" id="PF08447">
    <property type="entry name" value="PAS_3"/>
    <property type="match status" value="1"/>
</dbReference>
<dbReference type="InterPro" id="IPR003339">
    <property type="entry name" value="ABC/ECF_trnsptr_transmembrane"/>
</dbReference>
<evidence type="ECO:0000256" key="1">
    <source>
        <dbReference type="ARBA" id="ARBA00000085"/>
    </source>
</evidence>
<evidence type="ECO:0000256" key="6">
    <source>
        <dbReference type="ARBA" id="ARBA00022553"/>
    </source>
</evidence>
<dbReference type="Pfam" id="PF00512">
    <property type="entry name" value="HisKA"/>
    <property type="match status" value="1"/>
</dbReference>
<evidence type="ECO:0000256" key="5">
    <source>
        <dbReference type="ARBA" id="ARBA00022475"/>
    </source>
</evidence>
<comment type="catalytic activity">
    <reaction evidence="1">
        <text>ATP + protein L-histidine = ADP + protein N-phospho-L-histidine.</text>
        <dbReference type="EC" id="2.7.13.3"/>
    </reaction>
</comment>
<dbReference type="PANTHER" id="PTHR43047:SF72">
    <property type="entry name" value="OSMOSENSING HISTIDINE PROTEIN KINASE SLN1"/>
    <property type="match status" value="1"/>
</dbReference>
<comment type="caution">
    <text evidence="20">The sequence shown here is derived from an EMBL/GenBank/DDBJ whole genome shotgun (WGS) entry which is preliminary data.</text>
</comment>
<dbReference type="Gene3D" id="3.40.50.80">
    <property type="entry name" value="Nucleotide-binding domain of ferredoxin-NADP reductase (FNR) module"/>
    <property type="match status" value="1"/>
</dbReference>
<evidence type="ECO:0000256" key="13">
    <source>
        <dbReference type="ARBA" id="ARBA00023012"/>
    </source>
</evidence>
<dbReference type="Pfam" id="PF13426">
    <property type="entry name" value="PAS_9"/>
    <property type="match status" value="1"/>
</dbReference>
<sequence length="923" mass="105205">MTDLTEKNFVWNARLVEKKLIAKRTWEFTFSMDQSDFTFVAGQYIWIQLSSLVFEDPHGNRRAFSISSVPGTGTVQCIFRESDSGFKRSLLAMEPGEPCEIIGPFGSSFCVKDHEVEGELIMIAGGVGVAPFISLIRTLLSQASFQKKIVLITLNDSAEKVPYADELKQYAQTHTNFHYVNVVGRKFLWSDVSTFVESGCDDWNIAGPQGMVDSVYATLSAHEILKMKMHFENYFPTEQTILGQLIQRNRAFHTSQNETVSYRTLRTAFVYKYAPIFILLSAFFSFVSGVSHRLNQEPSLVIDVASVVLLFLSILWFVFKKARRSFIYLILLFVACILLIALFDPAYSHSITFWLPFFSIAAFLLLEKQGWVLSFGFLFMICLYAFLSTTGIIESKSDTVDLFQIVLSVLFTTLLAGFYELVVHKSGLAFDQQYNLSRIFEQAIQSSSNHIILTDKNGTIQFANRAAERTTGYSVQEILGNTPRLWGGLHSAQFYKQMWNKKKTGEVFVGELMNHRKSHQTYHVLAHISPIIDEQNRVMGYIGTEEDITKIKQTEAAAVKNKERFEQMANTISNVFRIISRKGNELLFVSKACEVMWQKSAESLYEDPERWMERIHTEDQQHVRKTFEQLVAEGGDYSVEYRIVRDDGTIRFIRDTGGVVASGTEKDQLIVGEARDITFEKEVDRVKTEFVSLASHQLRSPLTAIGWFSELLLNEKNGKLTKRQKEYIHEVREGNKRMIDLVNALLNTSRLDLGSFVIDPVPTDFVVLSKDVLKEMQNEIKQKKLHVNETYQKNLPSINADEKLMRMIFQNLISNAIKYTPEKGQLDVSMNVEGDAIRIMVKDTGFGIPKAQQQRIFSRLYRAENVVQKNIEGTGLGLYIVKSILDQSGGKIWFESEQDHGSTFFVELPLTGMKKKEGVKVLE</sequence>
<dbReference type="CDD" id="cd16914">
    <property type="entry name" value="EcfT"/>
    <property type="match status" value="1"/>
</dbReference>
<dbReference type="Pfam" id="PF00175">
    <property type="entry name" value="NAD_binding_1"/>
    <property type="match status" value="1"/>
</dbReference>
<dbReference type="Gene3D" id="3.30.565.10">
    <property type="entry name" value="Histidine kinase-like ATPase, C-terminal domain"/>
    <property type="match status" value="1"/>
</dbReference>
<dbReference type="EMBL" id="MGFD01000055">
    <property type="protein sequence ID" value="OGL97215.1"/>
    <property type="molecule type" value="Genomic_DNA"/>
</dbReference>
<evidence type="ECO:0000259" key="19">
    <source>
        <dbReference type="PROSITE" id="PS51384"/>
    </source>
</evidence>
<dbReference type="InterPro" id="IPR035965">
    <property type="entry name" value="PAS-like_dom_sf"/>
</dbReference>
<evidence type="ECO:0000256" key="11">
    <source>
        <dbReference type="ARBA" id="ARBA00022840"/>
    </source>
</evidence>
<accession>A0A1F7W340</accession>
<dbReference type="InterPro" id="IPR003594">
    <property type="entry name" value="HATPase_dom"/>
</dbReference>
<keyword evidence="11" id="KW-0067">ATP-binding</keyword>
<dbReference type="CDD" id="cd00082">
    <property type="entry name" value="HisKA"/>
    <property type="match status" value="1"/>
</dbReference>
<dbReference type="CDD" id="cd00075">
    <property type="entry name" value="HATPase"/>
    <property type="match status" value="1"/>
</dbReference>
<dbReference type="SUPFAM" id="SSF63380">
    <property type="entry name" value="Riboflavin synthase domain-like"/>
    <property type="match status" value="1"/>
</dbReference>
<evidence type="ECO:0000313" key="21">
    <source>
        <dbReference type="Proteomes" id="UP000177331"/>
    </source>
</evidence>
<protein>
    <recommendedName>
        <fullName evidence="4">histidine kinase</fullName>
        <ecNumber evidence="4">2.7.13.3</ecNumber>
    </recommendedName>
</protein>
<dbReference type="SMART" id="SM00387">
    <property type="entry name" value="HATPase_c"/>
    <property type="match status" value="1"/>
</dbReference>
<dbReference type="SUPFAM" id="SSF47384">
    <property type="entry name" value="Homodimeric domain of signal transducing histidine kinase"/>
    <property type="match status" value="1"/>
</dbReference>
<feature type="domain" description="Histidine kinase" evidence="16">
    <location>
        <begin position="693"/>
        <end position="912"/>
    </location>
</feature>
<evidence type="ECO:0000256" key="2">
    <source>
        <dbReference type="ARBA" id="ARBA00004141"/>
    </source>
</evidence>
<dbReference type="InterPro" id="IPR013655">
    <property type="entry name" value="PAS_fold_3"/>
</dbReference>
<dbReference type="InterPro" id="IPR036097">
    <property type="entry name" value="HisK_dim/P_sf"/>
</dbReference>
<dbReference type="InterPro" id="IPR000700">
    <property type="entry name" value="PAS-assoc_C"/>
</dbReference>
<feature type="transmembrane region" description="Helical" evidence="15">
    <location>
        <begin position="373"/>
        <end position="393"/>
    </location>
</feature>
<evidence type="ECO:0000313" key="20">
    <source>
        <dbReference type="EMBL" id="OGL97215.1"/>
    </source>
</evidence>
<keyword evidence="13" id="KW-0902">Two-component regulatory system</keyword>
<evidence type="ECO:0000259" key="18">
    <source>
        <dbReference type="PROSITE" id="PS50113"/>
    </source>
</evidence>
<dbReference type="InterPro" id="IPR039261">
    <property type="entry name" value="FNR_nucleotide-bd"/>
</dbReference>
<dbReference type="SMART" id="SM00388">
    <property type="entry name" value="HisKA"/>
    <property type="match status" value="1"/>
</dbReference>
<dbReference type="AlphaFoldDB" id="A0A1F7W340"/>
<feature type="domain" description="PAS" evidence="17">
    <location>
        <begin position="436"/>
        <end position="482"/>
    </location>
</feature>
<evidence type="ECO:0000256" key="10">
    <source>
        <dbReference type="ARBA" id="ARBA00022777"/>
    </source>
</evidence>
<evidence type="ECO:0000256" key="3">
    <source>
        <dbReference type="ARBA" id="ARBA00004236"/>
    </source>
</evidence>
<dbReference type="GO" id="GO:0005524">
    <property type="term" value="F:ATP binding"/>
    <property type="evidence" value="ECO:0007669"/>
    <property type="project" value="UniProtKB-KW"/>
</dbReference>
<dbReference type="Gene3D" id="3.30.450.20">
    <property type="entry name" value="PAS domain"/>
    <property type="match status" value="2"/>
</dbReference>
<evidence type="ECO:0000256" key="14">
    <source>
        <dbReference type="ARBA" id="ARBA00023136"/>
    </source>
</evidence>
<dbReference type="SUPFAM" id="SSF52343">
    <property type="entry name" value="Ferredoxin reductase-like, C-terminal NADP-linked domain"/>
    <property type="match status" value="1"/>
</dbReference>
<dbReference type="InterPro" id="IPR004358">
    <property type="entry name" value="Sig_transdc_His_kin-like_C"/>
</dbReference>
<evidence type="ECO:0000256" key="7">
    <source>
        <dbReference type="ARBA" id="ARBA00022679"/>
    </source>
</evidence>
<feature type="transmembrane region" description="Helical" evidence="15">
    <location>
        <begin position="300"/>
        <end position="319"/>
    </location>
</feature>
<dbReference type="SUPFAM" id="SSF55785">
    <property type="entry name" value="PYP-like sensor domain (PAS domain)"/>
    <property type="match status" value="2"/>
</dbReference>
<evidence type="ECO:0000256" key="12">
    <source>
        <dbReference type="ARBA" id="ARBA00022989"/>
    </source>
</evidence>
<dbReference type="GO" id="GO:0016491">
    <property type="term" value="F:oxidoreductase activity"/>
    <property type="evidence" value="ECO:0007669"/>
    <property type="project" value="InterPro"/>
</dbReference>
<dbReference type="InterPro" id="IPR003661">
    <property type="entry name" value="HisK_dim/P_dom"/>
</dbReference>
<dbReference type="InterPro" id="IPR017927">
    <property type="entry name" value="FAD-bd_FR_type"/>
</dbReference>
<evidence type="ECO:0000259" key="17">
    <source>
        <dbReference type="PROSITE" id="PS50112"/>
    </source>
</evidence>
<keyword evidence="8 15" id="KW-0812">Transmembrane</keyword>
<reference evidence="20 21" key="1">
    <citation type="journal article" date="2016" name="Nat. Commun.">
        <title>Thousands of microbial genomes shed light on interconnected biogeochemical processes in an aquifer system.</title>
        <authorList>
            <person name="Anantharaman K."/>
            <person name="Brown C.T."/>
            <person name="Hug L.A."/>
            <person name="Sharon I."/>
            <person name="Castelle C.J."/>
            <person name="Probst A.J."/>
            <person name="Thomas B.C."/>
            <person name="Singh A."/>
            <person name="Wilkins M.J."/>
            <person name="Karaoz U."/>
            <person name="Brodie E.L."/>
            <person name="Williams K.H."/>
            <person name="Hubbard S.S."/>
            <person name="Banfield J.F."/>
        </authorList>
    </citation>
    <scope>NUCLEOTIDE SEQUENCE [LARGE SCALE GENOMIC DNA]</scope>
</reference>
<dbReference type="InterPro" id="IPR005467">
    <property type="entry name" value="His_kinase_dom"/>
</dbReference>
<feature type="transmembrane region" description="Helical" evidence="15">
    <location>
        <begin position="326"/>
        <end position="343"/>
    </location>
</feature>
<feature type="transmembrane region" description="Helical" evidence="15">
    <location>
        <begin position="273"/>
        <end position="294"/>
    </location>
</feature>
<evidence type="ECO:0000256" key="9">
    <source>
        <dbReference type="ARBA" id="ARBA00022741"/>
    </source>
</evidence>
<dbReference type="PROSITE" id="PS50113">
    <property type="entry name" value="PAC"/>
    <property type="match status" value="2"/>
</dbReference>
<keyword evidence="7" id="KW-0808">Transferase</keyword>
<keyword evidence="5" id="KW-1003">Cell membrane</keyword>
<dbReference type="GO" id="GO:0005886">
    <property type="term" value="C:plasma membrane"/>
    <property type="evidence" value="ECO:0007669"/>
    <property type="project" value="UniProtKB-SubCell"/>
</dbReference>
<dbReference type="GO" id="GO:0009927">
    <property type="term" value="F:histidine phosphotransfer kinase activity"/>
    <property type="evidence" value="ECO:0007669"/>
    <property type="project" value="TreeGrafter"/>
</dbReference>
<evidence type="ECO:0000259" key="16">
    <source>
        <dbReference type="PROSITE" id="PS50109"/>
    </source>
</evidence>
<evidence type="ECO:0000256" key="15">
    <source>
        <dbReference type="SAM" id="Phobius"/>
    </source>
</evidence>
<dbReference type="Gene3D" id="1.10.287.130">
    <property type="match status" value="1"/>
</dbReference>
<comment type="subcellular location">
    <subcellularLocation>
        <location evidence="3">Cell membrane</location>
    </subcellularLocation>
    <subcellularLocation>
        <location evidence="2">Membrane</location>
        <topology evidence="2">Multi-pass membrane protein</topology>
    </subcellularLocation>
</comment>
<dbReference type="EC" id="2.7.13.3" evidence="4"/>
<dbReference type="SUPFAM" id="SSF55874">
    <property type="entry name" value="ATPase domain of HSP90 chaperone/DNA topoisomerase II/histidine kinase"/>
    <property type="match status" value="1"/>
</dbReference>
<feature type="domain" description="PAC" evidence="18">
    <location>
        <begin position="508"/>
        <end position="560"/>
    </location>
</feature>
<dbReference type="PROSITE" id="PS51384">
    <property type="entry name" value="FAD_FR"/>
    <property type="match status" value="1"/>
</dbReference>
<dbReference type="PRINTS" id="PR00344">
    <property type="entry name" value="BCTRLSENSOR"/>
</dbReference>
<keyword evidence="12 15" id="KW-1133">Transmembrane helix</keyword>
<dbReference type="CDD" id="cd00322">
    <property type="entry name" value="FNR_like"/>
    <property type="match status" value="1"/>
</dbReference>
<keyword evidence="10" id="KW-0418">Kinase</keyword>
<feature type="domain" description="PAS" evidence="17">
    <location>
        <begin position="561"/>
        <end position="634"/>
    </location>
</feature>